<evidence type="ECO:0000313" key="3">
    <source>
        <dbReference type="Proteomes" id="UP001430953"/>
    </source>
</evidence>
<dbReference type="AlphaFoldDB" id="A0AAW2G3T1"/>
<proteinExistence type="predicted"/>
<evidence type="ECO:0000313" key="2">
    <source>
        <dbReference type="EMBL" id="KAL0121856.1"/>
    </source>
</evidence>
<protein>
    <recommendedName>
        <fullName evidence="4">Secreted protein</fullName>
    </recommendedName>
</protein>
<name>A0AAW2G3T1_9HYME</name>
<accession>A0AAW2G3T1</accession>
<sequence>MSRKEFRNIFYICFIAALFSTLRPWPPKRSRTLDDLIIYKQGTNRQANLFAFLCDAGASSRTGARQPSVLVIRRSPGGSVRTSAARKKGGRSRFRRIRRHRAFNSQETMITARSDCTFEFGFSETIC</sequence>
<evidence type="ECO:0000256" key="1">
    <source>
        <dbReference type="SAM" id="SignalP"/>
    </source>
</evidence>
<gene>
    <name evidence="2" type="ORF">PUN28_006967</name>
</gene>
<feature type="signal peptide" evidence="1">
    <location>
        <begin position="1"/>
        <end position="24"/>
    </location>
</feature>
<feature type="chain" id="PRO_5043923779" description="Secreted protein" evidence="1">
    <location>
        <begin position="25"/>
        <end position="127"/>
    </location>
</feature>
<evidence type="ECO:0008006" key="4">
    <source>
        <dbReference type="Google" id="ProtNLM"/>
    </source>
</evidence>
<dbReference type="EMBL" id="JADYXP020000006">
    <property type="protein sequence ID" value="KAL0121856.1"/>
    <property type="molecule type" value="Genomic_DNA"/>
</dbReference>
<dbReference type="Proteomes" id="UP001430953">
    <property type="component" value="Unassembled WGS sequence"/>
</dbReference>
<organism evidence="2 3">
    <name type="scientific">Cardiocondyla obscurior</name>
    <dbReference type="NCBI Taxonomy" id="286306"/>
    <lineage>
        <taxon>Eukaryota</taxon>
        <taxon>Metazoa</taxon>
        <taxon>Ecdysozoa</taxon>
        <taxon>Arthropoda</taxon>
        <taxon>Hexapoda</taxon>
        <taxon>Insecta</taxon>
        <taxon>Pterygota</taxon>
        <taxon>Neoptera</taxon>
        <taxon>Endopterygota</taxon>
        <taxon>Hymenoptera</taxon>
        <taxon>Apocrita</taxon>
        <taxon>Aculeata</taxon>
        <taxon>Formicoidea</taxon>
        <taxon>Formicidae</taxon>
        <taxon>Myrmicinae</taxon>
        <taxon>Cardiocondyla</taxon>
    </lineage>
</organism>
<keyword evidence="3" id="KW-1185">Reference proteome</keyword>
<reference evidence="2 3" key="1">
    <citation type="submission" date="2023-03" db="EMBL/GenBank/DDBJ databases">
        <title>High recombination rates correlate with genetic variation in Cardiocondyla obscurior ants.</title>
        <authorList>
            <person name="Errbii M."/>
        </authorList>
    </citation>
    <scope>NUCLEOTIDE SEQUENCE [LARGE SCALE GENOMIC DNA]</scope>
    <source>
        <strain evidence="2">Alpha-2009</strain>
        <tissue evidence="2">Whole body</tissue>
    </source>
</reference>
<comment type="caution">
    <text evidence="2">The sequence shown here is derived from an EMBL/GenBank/DDBJ whole genome shotgun (WGS) entry which is preliminary data.</text>
</comment>
<keyword evidence="1" id="KW-0732">Signal</keyword>